<dbReference type="PROSITE" id="PS51257">
    <property type="entry name" value="PROKAR_LIPOPROTEIN"/>
    <property type="match status" value="1"/>
</dbReference>
<gene>
    <name evidence="3" type="ORF">O6P33_12220</name>
</gene>
<evidence type="ECO:0000256" key="1">
    <source>
        <dbReference type="SAM" id="Coils"/>
    </source>
</evidence>
<accession>A0AAF0AJ52</accession>
<feature type="transmembrane region" description="Helical" evidence="2">
    <location>
        <begin position="12"/>
        <end position="36"/>
    </location>
</feature>
<keyword evidence="2" id="KW-1133">Transmembrane helix</keyword>
<organism evidence="3 4">
    <name type="scientific">Denitrificimonas caeni</name>
    <dbReference type="NCBI Taxonomy" id="521720"/>
    <lineage>
        <taxon>Bacteria</taxon>
        <taxon>Pseudomonadati</taxon>
        <taxon>Pseudomonadota</taxon>
        <taxon>Gammaproteobacteria</taxon>
        <taxon>Pseudomonadales</taxon>
        <taxon>Pseudomonadaceae</taxon>
        <taxon>Denitrificimonas</taxon>
    </lineage>
</organism>
<dbReference type="EMBL" id="CP114976">
    <property type="protein sequence ID" value="WBE25105.1"/>
    <property type="molecule type" value="Genomic_DNA"/>
</dbReference>
<reference evidence="3 4" key="1">
    <citation type="submission" date="2022-12" db="EMBL/GenBank/DDBJ databases">
        <title>Coexistence and Characterization of a Novel Tigecycline Resistance gene tet(X) variant and blaNDM-1 in a Pseudomonas caeni Isolate of Chicken Origin.</title>
        <authorList>
            <person name="Lu X."/>
            <person name="Zhang L."/>
            <person name="Li R."/>
            <person name="Wang Z."/>
        </authorList>
    </citation>
    <scope>NUCLEOTIDE SEQUENCE [LARGE SCALE GENOMIC DNA]</scope>
    <source>
        <strain evidence="3 4">CE14</strain>
    </source>
</reference>
<protein>
    <recommendedName>
        <fullName evidence="5">Lipoprotein</fullName>
    </recommendedName>
</protein>
<keyword evidence="1" id="KW-0175">Coiled coil</keyword>
<sequence length="243" mass="25852">MHKTKLFNHTTLLSLVMTGAILLSGCANTGSGMLGSNNSADPRLTNTESAKFFSKSGYQACAVAAGAGVLACLASNSSNKAVCAVAAGVAACGVAMGANYYLDDRRSKYSDTTQRLAAMTQDIQEDTDRVVQRTEVAQRVMADDKATLAQIKRDMASKRLDIAKANKDLATVDSNIALLNKDLANMKSKAAEYAKAAEQERAEGAGNKVDLMDKEINRMNQKVALLESEIDGLYNQRSAITLG</sequence>
<feature type="coiled-coil region" evidence="1">
    <location>
        <begin position="148"/>
        <end position="236"/>
    </location>
</feature>
<dbReference type="AlphaFoldDB" id="A0AAF0AJ52"/>
<keyword evidence="4" id="KW-1185">Reference proteome</keyword>
<evidence type="ECO:0000313" key="4">
    <source>
        <dbReference type="Proteomes" id="UP001212189"/>
    </source>
</evidence>
<name>A0AAF0AJ52_9GAMM</name>
<feature type="transmembrane region" description="Helical" evidence="2">
    <location>
        <begin position="81"/>
        <end position="102"/>
    </location>
</feature>
<dbReference type="KEGG" id="dce:O6P33_12220"/>
<dbReference type="Proteomes" id="UP001212189">
    <property type="component" value="Chromosome"/>
</dbReference>
<proteinExistence type="predicted"/>
<keyword evidence="2" id="KW-0812">Transmembrane</keyword>
<evidence type="ECO:0000313" key="3">
    <source>
        <dbReference type="EMBL" id="WBE25105.1"/>
    </source>
</evidence>
<evidence type="ECO:0000256" key="2">
    <source>
        <dbReference type="SAM" id="Phobius"/>
    </source>
</evidence>
<evidence type="ECO:0008006" key="5">
    <source>
        <dbReference type="Google" id="ProtNLM"/>
    </source>
</evidence>
<keyword evidence="2" id="KW-0472">Membrane</keyword>
<dbReference type="RefSeq" id="WP_269818050.1">
    <property type="nucleotide sequence ID" value="NZ_CP114976.1"/>
</dbReference>